<dbReference type="GO" id="GO:0000160">
    <property type="term" value="P:phosphorelay signal transduction system"/>
    <property type="evidence" value="ECO:0007669"/>
    <property type="project" value="InterPro"/>
</dbReference>
<dbReference type="SMART" id="SM00448">
    <property type="entry name" value="REC"/>
    <property type="match status" value="1"/>
</dbReference>
<dbReference type="SUPFAM" id="SSF52172">
    <property type="entry name" value="CheY-like"/>
    <property type="match status" value="1"/>
</dbReference>
<organism evidence="4 5">
    <name type="scientific">Syntrophotalea acetylenivorans</name>
    <dbReference type="NCBI Taxonomy" id="1842532"/>
    <lineage>
        <taxon>Bacteria</taxon>
        <taxon>Pseudomonadati</taxon>
        <taxon>Thermodesulfobacteriota</taxon>
        <taxon>Desulfuromonadia</taxon>
        <taxon>Desulfuromonadales</taxon>
        <taxon>Syntrophotaleaceae</taxon>
        <taxon>Syntrophotalea</taxon>
    </lineage>
</organism>
<feature type="domain" description="Response regulatory" evidence="3">
    <location>
        <begin position="3"/>
        <end position="120"/>
    </location>
</feature>
<evidence type="ECO:0000259" key="3">
    <source>
        <dbReference type="PROSITE" id="PS50110"/>
    </source>
</evidence>
<sequence length="123" mass="13785">MKNILIVDDQAIIRQLLEISLQGEGRQVFLAESGEQAVQLAEDHRFDLIIVDLMMPGGMDGFETIEYLQQSPVYKQCPFMILTAKDQQPERDRAASLGVGDYLVKPFKLDDLFARVDNLLGAG</sequence>
<dbReference type="KEGG" id="pef:A7E78_07135"/>
<dbReference type="RefSeq" id="WP_072283596.1">
    <property type="nucleotide sequence ID" value="NZ_CP015519.1"/>
</dbReference>
<protein>
    <recommendedName>
        <fullName evidence="3">Response regulatory domain-containing protein</fullName>
    </recommendedName>
</protein>
<evidence type="ECO:0000256" key="2">
    <source>
        <dbReference type="PROSITE-ProRule" id="PRU00169"/>
    </source>
</evidence>
<dbReference type="InterPro" id="IPR011006">
    <property type="entry name" value="CheY-like_superfamily"/>
</dbReference>
<reference evidence="4 5" key="1">
    <citation type="journal article" date="2017" name="Genome Announc.">
        <title>Complete Genome Sequences of Two Acetylene-Fermenting Pelobacter acetylenicus Strains.</title>
        <authorList>
            <person name="Sutton J.M."/>
            <person name="Baesman S.M."/>
            <person name="Fierst J.L."/>
            <person name="Poret-Peterson A.T."/>
            <person name="Oremland R.S."/>
            <person name="Dunlap D.S."/>
            <person name="Akob D.M."/>
        </authorList>
    </citation>
    <scope>NUCLEOTIDE SEQUENCE [LARGE SCALE GENOMIC DNA]</scope>
    <source>
        <strain evidence="4 5">SFB93</strain>
    </source>
</reference>
<dbReference type="OrthoDB" id="9790791at2"/>
<feature type="modified residue" description="4-aspartylphosphate" evidence="2">
    <location>
        <position position="52"/>
    </location>
</feature>
<accession>A0A1L3GNZ3</accession>
<dbReference type="AlphaFoldDB" id="A0A1L3GNZ3"/>
<proteinExistence type="predicted"/>
<dbReference type="InterPro" id="IPR001789">
    <property type="entry name" value="Sig_transdc_resp-reg_receiver"/>
</dbReference>
<evidence type="ECO:0000313" key="4">
    <source>
        <dbReference type="EMBL" id="APG27631.1"/>
    </source>
</evidence>
<dbReference type="InterPro" id="IPR050595">
    <property type="entry name" value="Bact_response_regulator"/>
</dbReference>
<gene>
    <name evidence="4" type="ORF">A7E78_07135</name>
</gene>
<keyword evidence="5" id="KW-1185">Reference proteome</keyword>
<dbReference type="PANTHER" id="PTHR44591">
    <property type="entry name" value="STRESS RESPONSE REGULATOR PROTEIN 1"/>
    <property type="match status" value="1"/>
</dbReference>
<dbReference type="Gene3D" id="3.40.50.2300">
    <property type="match status" value="1"/>
</dbReference>
<dbReference type="PANTHER" id="PTHR44591:SF3">
    <property type="entry name" value="RESPONSE REGULATORY DOMAIN-CONTAINING PROTEIN"/>
    <property type="match status" value="1"/>
</dbReference>
<dbReference type="STRING" id="1842532.A7E78_07135"/>
<dbReference type="EMBL" id="CP015519">
    <property type="protein sequence ID" value="APG27631.1"/>
    <property type="molecule type" value="Genomic_DNA"/>
</dbReference>
<keyword evidence="1 2" id="KW-0597">Phosphoprotein</keyword>
<evidence type="ECO:0000313" key="5">
    <source>
        <dbReference type="Proteomes" id="UP000182517"/>
    </source>
</evidence>
<dbReference type="PROSITE" id="PS50110">
    <property type="entry name" value="RESPONSE_REGULATORY"/>
    <property type="match status" value="1"/>
</dbReference>
<dbReference type="Proteomes" id="UP000182517">
    <property type="component" value="Chromosome"/>
</dbReference>
<dbReference type="Pfam" id="PF00072">
    <property type="entry name" value="Response_reg"/>
    <property type="match status" value="1"/>
</dbReference>
<evidence type="ECO:0000256" key="1">
    <source>
        <dbReference type="ARBA" id="ARBA00022553"/>
    </source>
</evidence>
<name>A0A1L3GNZ3_9BACT</name>